<reference evidence="2 3" key="1">
    <citation type="submission" date="2019-12" db="EMBL/GenBank/DDBJ databases">
        <title>Genome sequenceing of Clostridium bovifaecis.</title>
        <authorList>
            <person name="Yao Y."/>
        </authorList>
    </citation>
    <scope>NUCLEOTIDE SEQUENCE [LARGE SCALE GENOMIC DNA]</scope>
    <source>
        <strain evidence="2 3">BXX</strain>
    </source>
</reference>
<gene>
    <name evidence="2" type="ORF">GOM49_05150</name>
</gene>
<keyword evidence="3" id="KW-1185">Reference proteome</keyword>
<proteinExistence type="predicted"/>
<feature type="transmembrane region" description="Helical" evidence="1">
    <location>
        <begin position="30"/>
        <end position="52"/>
    </location>
</feature>
<name>A0A6I6EZY4_9CLOT</name>
<feature type="transmembrane region" description="Helical" evidence="1">
    <location>
        <begin position="72"/>
        <end position="89"/>
    </location>
</feature>
<keyword evidence="1" id="KW-0812">Transmembrane</keyword>
<evidence type="ECO:0000313" key="3">
    <source>
        <dbReference type="Proteomes" id="UP000422764"/>
    </source>
</evidence>
<feature type="transmembrane region" description="Helical" evidence="1">
    <location>
        <begin position="153"/>
        <end position="177"/>
    </location>
</feature>
<dbReference type="EMBL" id="CP046522">
    <property type="protein sequence ID" value="QGU94564.1"/>
    <property type="molecule type" value="Genomic_DNA"/>
</dbReference>
<feature type="transmembrane region" description="Helical" evidence="1">
    <location>
        <begin position="203"/>
        <end position="221"/>
    </location>
</feature>
<dbReference type="PANTHER" id="PTHR41983">
    <property type="entry name" value="SHORT-CHAIN FATTY ACID TRANSPORTER-RELATED"/>
    <property type="match status" value="1"/>
</dbReference>
<dbReference type="AlphaFoldDB" id="A0A6I6EZY4"/>
<accession>A0A6I6EZY4</accession>
<dbReference type="Proteomes" id="UP000422764">
    <property type="component" value="Chromosome"/>
</dbReference>
<evidence type="ECO:0000256" key="1">
    <source>
        <dbReference type="SAM" id="Phobius"/>
    </source>
</evidence>
<feature type="transmembrane region" description="Helical" evidence="1">
    <location>
        <begin position="432"/>
        <end position="454"/>
    </location>
</feature>
<dbReference type="InterPro" id="IPR006160">
    <property type="entry name" value="SCFA_transpt_AtoE"/>
</dbReference>
<dbReference type="Pfam" id="PF02667">
    <property type="entry name" value="SCFA_trans"/>
    <property type="match status" value="1"/>
</dbReference>
<evidence type="ECO:0000313" key="2">
    <source>
        <dbReference type="EMBL" id="QGU94564.1"/>
    </source>
</evidence>
<feature type="transmembrane region" description="Helical" evidence="1">
    <location>
        <begin position="124"/>
        <end position="141"/>
    </location>
</feature>
<dbReference type="PANTHER" id="PTHR41983:SF2">
    <property type="entry name" value="SHORT-CHAIN FATTY ACID TRANSPORTER-RELATED"/>
    <property type="match status" value="1"/>
</dbReference>
<feature type="transmembrane region" description="Helical" evidence="1">
    <location>
        <begin position="281"/>
        <end position="301"/>
    </location>
</feature>
<protein>
    <submittedName>
        <fullName evidence="2">Short-chain fatty acid transporter</fullName>
    </submittedName>
</protein>
<keyword evidence="1" id="KW-1133">Transmembrane helix</keyword>
<keyword evidence="1" id="KW-0472">Membrane</keyword>
<dbReference type="GO" id="GO:0005886">
    <property type="term" value="C:plasma membrane"/>
    <property type="evidence" value="ECO:0007669"/>
    <property type="project" value="TreeGrafter"/>
</dbReference>
<feature type="transmembrane region" description="Helical" evidence="1">
    <location>
        <begin position="257"/>
        <end position="275"/>
    </location>
</feature>
<sequence>METKISYNKKDRGSFLWRLSKKFQFAADKIIPDSFVFCFILTFLVFVLGLIFTKSSPLDMVNYWFKGLWTQSSFAFQMAFMVITCAATAKSRKVKKYMHKLAGLPKSPIGAMILLMAFGYVSSFVNWAFCTVVTPILAMALSKRIKGLHFPMMIAAGYSTMILGQCLGPSASVYALLATKGHFLEGKIGVLTQAQTTYNPMNVILFTILAIFTIILSIMTMPPKDEIVEFRTALDDEEEIIEEEKITIADKLNGSKITMYLIGAAGLVIIVYSFIAKGFLGALDINFVIFIFLTANCFLYNSPRKFVEAYKDNMKLGTEIMIQFPFYGGIQGMMSESGFGQVVVGAILNVANAQNMPVWSYISASIVNLFIPSQGGQWIVQGPLLVDAAQQVNARIPDVINAFVYGDEATNLLQPLYVIPALSVVGMKLKDVWGYMAYIWAFWAIITSIGLYVIPMLL</sequence>
<organism evidence="2 3">
    <name type="scientific">Clostridium bovifaecis</name>
    <dbReference type="NCBI Taxonomy" id="2184719"/>
    <lineage>
        <taxon>Bacteria</taxon>
        <taxon>Bacillati</taxon>
        <taxon>Bacillota</taxon>
        <taxon>Clostridia</taxon>
        <taxon>Eubacteriales</taxon>
        <taxon>Clostridiaceae</taxon>
        <taxon>Clostridium</taxon>
    </lineage>
</organism>